<dbReference type="Proteomes" id="UP000005143">
    <property type="component" value="Unassembled WGS sequence"/>
</dbReference>
<evidence type="ECO:0008006" key="6">
    <source>
        <dbReference type="Google" id="ProtNLM"/>
    </source>
</evidence>
<dbReference type="PROSITE" id="PS50935">
    <property type="entry name" value="SSB"/>
    <property type="match status" value="1"/>
</dbReference>
<sequence>MQSTTTITGRLVQDPVDALNVRNDKTIAELTIAVRDHRLPDDVRFIDVPQWEDAAARAAQYLQKGRWVTAEGLLDARAYIDKNGDPKIGWTLRRAHIEFGPHPIADANTEDRDPIPAGAGADDDIPF</sequence>
<keyword evidence="5" id="KW-1185">Reference proteome</keyword>
<accession>H0E9B2</accession>
<evidence type="ECO:0000313" key="4">
    <source>
        <dbReference type="EMBL" id="EHN09722.1"/>
    </source>
</evidence>
<dbReference type="Pfam" id="PF00436">
    <property type="entry name" value="SSB"/>
    <property type="match status" value="1"/>
</dbReference>
<organism evidence="4 5">
    <name type="scientific">Patulibacter medicamentivorans</name>
    <dbReference type="NCBI Taxonomy" id="1097667"/>
    <lineage>
        <taxon>Bacteria</taxon>
        <taxon>Bacillati</taxon>
        <taxon>Actinomycetota</taxon>
        <taxon>Thermoleophilia</taxon>
        <taxon>Solirubrobacterales</taxon>
        <taxon>Patulibacteraceae</taxon>
        <taxon>Patulibacter</taxon>
    </lineage>
</organism>
<dbReference type="OrthoDB" id="9809878at2"/>
<dbReference type="CDD" id="cd04496">
    <property type="entry name" value="SSB_OBF"/>
    <property type="match status" value="1"/>
</dbReference>
<gene>
    <name evidence="4" type="ORF">PAI11_34290</name>
</gene>
<dbReference type="GO" id="GO:0003697">
    <property type="term" value="F:single-stranded DNA binding"/>
    <property type="evidence" value="ECO:0007669"/>
    <property type="project" value="InterPro"/>
</dbReference>
<reference evidence="4 5" key="1">
    <citation type="journal article" date="2013" name="Biodegradation">
        <title>Quantitative proteomic analysis of ibuprofen-degrading Patulibacter sp. strain I11.</title>
        <authorList>
            <person name="Almeida B."/>
            <person name="Kjeldal H."/>
            <person name="Lolas I."/>
            <person name="Knudsen A.D."/>
            <person name="Carvalho G."/>
            <person name="Nielsen K.L."/>
            <person name="Barreto Crespo M.T."/>
            <person name="Stensballe A."/>
            <person name="Nielsen J.L."/>
        </authorList>
    </citation>
    <scope>NUCLEOTIDE SEQUENCE [LARGE SCALE GENOMIC DNA]</scope>
    <source>
        <strain evidence="4 5">I11</strain>
    </source>
</reference>
<dbReference type="AlphaFoldDB" id="H0E9B2"/>
<dbReference type="EMBL" id="AGUD01000256">
    <property type="protein sequence ID" value="EHN09722.1"/>
    <property type="molecule type" value="Genomic_DNA"/>
</dbReference>
<evidence type="ECO:0000313" key="5">
    <source>
        <dbReference type="Proteomes" id="UP000005143"/>
    </source>
</evidence>
<comment type="caution">
    <text evidence="4">The sequence shown here is derived from an EMBL/GenBank/DDBJ whole genome shotgun (WGS) entry which is preliminary data.</text>
</comment>
<name>H0E9B2_9ACTN</name>
<evidence type="ECO:0000256" key="3">
    <source>
        <dbReference type="SAM" id="MobiDB-lite"/>
    </source>
</evidence>
<proteinExistence type="predicted"/>
<dbReference type="SUPFAM" id="SSF50249">
    <property type="entry name" value="Nucleic acid-binding proteins"/>
    <property type="match status" value="1"/>
</dbReference>
<dbReference type="InterPro" id="IPR000424">
    <property type="entry name" value="Primosome_PriB/ssb"/>
</dbReference>
<protein>
    <recommendedName>
        <fullName evidence="6">Single-stranded DNA-binding protein</fullName>
    </recommendedName>
</protein>
<evidence type="ECO:0000256" key="1">
    <source>
        <dbReference type="ARBA" id="ARBA00023125"/>
    </source>
</evidence>
<feature type="region of interest" description="Disordered" evidence="3">
    <location>
        <begin position="102"/>
        <end position="127"/>
    </location>
</feature>
<keyword evidence="1 2" id="KW-0238">DNA-binding</keyword>
<dbReference type="InterPro" id="IPR012340">
    <property type="entry name" value="NA-bd_OB-fold"/>
</dbReference>
<dbReference type="RefSeq" id="WP_007577523.1">
    <property type="nucleotide sequence ID" value="NZ_AGUD01000256.1"/>
</dbReference>
<evidence type="ECO:0000256" key="2">
    <source>
        <dbReference type="PROSITE-ProRule" id="PRU00252"/>
    </source>
</evidence>
<dbReference type="Gene3D" id="2.40.50.140">
    <property type="entry name" value="Nucleic acid-binding proteins"/>
    <property type="match status" value="1"/>
</dbReference>